<evidence type="ECO:0000313" key="1">
    <source>
        <dbReference type="EMBL" id="CUO65783.1"/>
    </source>
</evidence>
<reference evidence="1 2" key="1">
    <citation type="submission" date="2015-09" db="EMBL/GenBank/DDBJ databases">
        <authorList>
            <consortium name="Pathogen Informatics"/>
        </authorList>
    </citation>
    <scope>NUCLEOTIDE SEQUENCE [LARGE SCALE GENOMIC DNA]</scope>
    <source>
        <strain evidence="1 2">2789STDY5834876</strain>
    </source>
</reference>
<dbReference type="AlphaFoldDB" id="A0A174GTF3"/>
<name>A0A174GTF3_9FIRM</name>
<dbReference type="Proteomes" id="UP000095544">
    <property type="component" value="Unassembled WGS sequence"/>
</dbReference>
<evidence type="ECO:0000313" key="2">
    <source>
        <dbReference type="Proteomes" id="UP000095544"/>
    </source>
</evidence>
<organism evidence="1 2">
    <name type="scientific">Faecalicatena contorta</name>
    <dbReference type="NCBI Taxonomy" id="39482"/>
    <lineage>
        <taxon>Bacteria</taxon>
        <taxon>Bacillati</taxon>
        <taxon>Bacillota</taxon>
        <taxon>Clostridia</taxon>
        <taxon>Lachnospirales</taxon>
        <taxon>Lachnospiraceae</taxon>
        <taxon>Faecalicatena</taxon>
    </lineage>
</organism>
<gene>
    <name evidence="1" type="ORF">ERS852491_02872</name>
</gene>
<proteinExistence type="predicted"/>
<protein>
    <submittedName>
        <fullName evidence="1">Uncharacterized protein</fullName>
    </submittedName>
</protein>
<dbReference type="EMBL" id="CYZU01000027">
    <property type="protein sequence ID" value="CUO65783.1"/>
    <property type="molecule type" value="Genomic_DNA"/>
</dbReference>
<sequence length="46" mass="5829">MAESPLRIRRAYEEGYRKRQNYNKGMDQWTEETGKREFWHLYCRPF</sequence>
<accession>A0A174GTF3</accession>